<dbReference type="AlphaFoldDB" id="A0A0A7RXH3"/>
<feature type="binding site" evidence="18">
    <location>
        <position position="403"/>
    </location>
    <ligand>
        <name>acetyl-CoA</name>
        <dbReference type="ChEBI" id="CHEBI:57288"/>
    </ligand>
</feature>
<dbReference type="GO" id="GO:0019134">
    <property type="term" value="F:glucosamine-1-phosphate N-acetyltransferase activity"/>
    <property type="evidence" value="ECO:0007669"/>
    <property type="project" value="UniProtKB-UniRule"/>
</dbReference>
<dbReference type="InterPro" id="IPR038009">
    <property type="entry name" value="GlmU_C_LbH"/>
</dbReference>
<evidence type="ECO:0000313" key="21">
    <source>
        <dbReference type="EMBL" id="AJA43918.1"/>
    </source>
</evidence>
<keyword evidence="22" id="KW-1185">Reference proteome</keyword>
<dbReference type="InterPro" id="IPR011004">
    <property type="entry name" value="Trimer_LpxA-like_sf"/>
</dbReference>
<evidence type="ECO:0000256" key="3">
    <source>
        <dbReference type="ARBA" id="ARBA00007947"/>
    </source>
</evidence>
<feature type="binding site" evidence="18">
    <location>
        <begin position="9"/>
        <end position="12"/>
    </location>
    <ligand>
        <name>UDP-N-acetyl-alpha-D-glucosamine</name>
        <dbReference type="ChEBI" id="CHEBI:57705"/>
    </ligand>
</feature>
<comment type="pathway">
    <text evidence="18">Nucleotide-sugar biosynthesis; UDP-N-acetyl-alpha-D-glucosamine biosynthesis; N-acetyl-alpha-D-glucosamine 1-phosphate from alpha-D-glucosamine 6-phosphate (route II): step 2/2.</text>
</comment>
<dbReference type="EC" id="2.7.7.23" evidence="18"/>
<keyword evidence="12 18" id="KW-0511">Multifunctional enzyme</keyword>
<feature type="binding site" evidence="18">
    <location>
        <position position="74"/>
    </location>
    <ligand>
        <name>UDP-N-acetyl-alpha-D-glucosamine</name>
        <dbReference type="ChEBI" id="CHEBI:57705"/>
    </ligand>
</feature>
<comment type="similarity">
    <text evidence="3 18">In the N-terminal section; belongs to the N-acetylglucosamine-1-phosphate uridyltransferase family.</text>
</comment>
<dbReference type="STRING" id="1267021.FPB0191_00050"/>
<feature type="region of interest" description="Linker" evidence="18">
    <location>
        <begin position="228"/>
        <end position="248"/>
    </location>
</feature>
<comment type="caution">
    <text evidence="18">Lacks conserved residue(s) required for the propagation of feature annotation.</text>
</comment>
<dbReference type="GO" id="GO:0006048">
    <property type="term" value="P:UDP-N-acetylglucosamine biosynthetic process"/>
    <property type="evidence" value="ECO:0007669"/>
    <property type="project" value="UniProtKB-UniPathway"/>
</dbReference>
<evidence type="ECO:0000256" key="10">
    <source>
        <dbReference type="ARBA" id="ARBA00022960"/>
    </source>
</evidence>
<dbReference type="UniPathway" id="UPA00973"/>
<dbReference type="Gene3D" id="3.90.550.10">
    <property type="entry name" value="Spore Coat Polysaccharide Biosynthesis Protein SpsA, Chain A"/>
    <property type="match status" value="1"/>
</dbReference>
<organism evidence="21 22">
    <name type="scientific">Frischella perrara</name>
    <dbReference type="NCBI Taxonomy" id="1267021"/>
    <lineage>
        <taxon>Bacteria</taxon>
        <taxon>Pseudomonadati</taxon>
        <taxon>Pseudomonadota</taxon>
        <taxon>Gammaproteobacteria</taxon>
        <taxon>Orbales</taxon>
        <taxon>Orbaceae</taxon>
        <taxon>Frischella</taxon>
    </lineage>
</organism>
<evidence type="ECO:0000256" key="1">
    <source>
        <dbReference type="ARBA" id="ARBA00004496"/>
    </source>
</evidence>
<proteinExistence type="inferred from homology"/>
<dbReference type="GO" id="GO:0071555">
    <property type="term" value="P:cell wall organization"/>
    <property type="evidence" value="ECO:0007669"/>
    <property type="project" value="UniProtKB-KW"/>
</dbReference>
<dbReference type="PANTHER" id="PTHR43584">
    <property type="entry name" value="NUCLEOTIDYL TRANSFERASE"/>
    <property type="match status" value="1"/>
</dbReference>
<sequence length="455" mass="49368">MPQLSSIILAAGKGTRMYSNLPKVLHKIGHKTMLQHVIDTVIQLGSDHIYVVYGHGKTQLETALHSQPVQLVLQEQQLGTGHAVQQTIPYINDNEDILILYADTPLISKQTLETLIANKPENGISLLTVVLDDPTGYGRIVREEGNVVAIVEQKDATPEQQAIKEVNTGIMLVPGRLLKSWLTKINNHNAQHEFYLTDIIALAHQEGHAIVASHPLQPFEVAGVNNRLQLANLERIYQQQLANQLLADGVTLLDPQRFDLRGEITHGIDVTIDCNVIIEGKVELGNHVYIGAGCILKDCVIGDHSVISPYSVIEGSKLANHCTVGPFARLRTGTQLEDSAHIGNFVELKKAHLGKGTKAGHLTYLGDSEIGSNVNIGAGTITCNYDGANKFQTTIGNDVFVGSDSQLIAPVTIGNGATIAAGTTVTSNVNDDELVVSRVKQKHIANWKRPVKITK</sequence>
<feature type="binding site" evidence="18">
    <location>
        <position position="225"/>
    </location>
    <ligand>
        <name>UDP-N-acetyl-alpha-D-glucosamine</name>
        <dbReference type="ChEBI" id="CHEBI:57705"/>
    </ligand>
</feature>
<dbReference type="GO" id="GO:0008360">
    <property type="term" value="P:regulation of cell shape"/>
    <property type="evidence" value="ECO:0007669"/>
    <property type="project" value="UniProtKB-KW"/>
</dbReference>
<dbReference type="PROSITE" id="PS00101">
    <property type="entry name" value="HEXAPEP_TRANSFERASES"/>
    <property type="match status" value="1"/>
</dbReference>
<dbReference type="OrthoDB" id="9775031at2"/>
<evidence type="ECO:0000256" key="4">
    <source>
        <dbReference type="ARBA" id="ARBA00022490"/>
    </source>
</evidence>
<dbReference type="GO" id="GO:0000287">
    <property type="term" value="F:magnesium ion binding"/>
    <property type="evidence" value="ECO:0007669"/>
    <property type="project" value="UniProtKB-UniRule"/>
</dbReference>
<comment type="function">
    <text evidence="17 18">Catalyzes the last two sequential reactions in the de novo biosynthetic pathway for UDP-N-acetylglucosamine (UDP-GlcNAc). The C-terminal domain catalyzes the transfer of acetyl group from acetyl coenzyme A to glucosamine-1-phosphate (GlcN-1-P) to produce N-acetylglucosamine-1-phosphate (GlcNAc-1-P), which is converted into UDP-GlcNAc by the transfer of uridine 5-monophosphate (from uridine 5-triphosphate), a reaction catalyzed by the N-terminal domain.</text>
</comment>
<dbReference type="NCBIfam" id="NF006986">
    <property type="entry name" value="PRK09451.1"/>
    <property type="match status" value="1"/>
</dbReference>
<dbReference type="InterPro" id="IPR005882">
    <property type="entry name" value="Bifunctional_GlmU"/>
</dbReference>
<keyword evidence="11 18" id="KW-0573">Peptidoglycan synthesis</keyword>
<dbReference type="EMBL" id="CP009056">
    <property type="protein sequence ID" value="AJA43918.1"/>
    <property type="molecule type" value="Genomic_DNA"/>
</dbReference>
<dbReference type="Gene3D" id="2.160.10.10">
    <property type="entry name" value="Hexapeptide repeat proteins"/>
    <property type="match status" value="1"/>
</dbReference>
<feature type="domain" description="MobA-like NTP transferase" evidence="19">
    <location>
        <begin position="7"/>
        <end position="124"/>
    </location>
</feature>
<keyword evidence="14 18" id="KW-0961">Cell wall biogenesis/degradation</keyword>
<dbReference type="InterPro" id="IPR056729">
    <property type="entry name" value="GMPPB_C"/>
</dbReference>
<gene>
    <name evidence="18" type="primary">glmU</name>
    <name evidence="21" type="ORF">FPB0191_00050</name>
</gene>
<feature type="domain" description="Mannose-1-phosphate guanyltransferase C-terminal" evidence="20">
    <location>
        <begin position="269"/>
        <end position="346"/>
    </location>
</feature>
<dbReference type="SUPFAM" id="SSF51161">
    <property type="entry name" value="Trimeric LpxA-like enzymes"/>
    <property type="match status" value="1"/>
</dbReference>
<dbReference type="GO" id="GO:0000902">
    <property type="term" value="P:cell morphogenesis"/>
    <property type="evidence" value="ECO:0007669"/>
    <property type="project" value="UniProtKB-UniRule"/>
</dbReference>
<keyword evidence="8 18" id="KW-0677">Repeat</keyword>
<evidence type="ECO:0000256" key="12">
    <source>
        <dbReference type="ARBA" id="ARBA00023268"/>
    </source>
</evidence>
<feature type="binding site" evidence="18">
    <location>
        <position position="138"/>
    </location>
    <ligand>
        <name>UDP-N-acetyl-alpha-D-glucosamine</name>
        <dbReference type="ChEBI" id="CHEBI:57705"/>
    </ligand>
</feature>
<feature type="binding site" evidence="18">
    <location>
        <position position="364"/>
    </location>
    <ligand>
        <name>UDP-N-acetyl-alpha-D-glucosamine</name>
        <dbReference type="ChEBI" id="CHEBI:57705"/>
    </ligand>
</feature>
<accession>A0A0A7RXH3</accession>
<feature type="binding site" evidence="18">
    <location>
        <begin position="384"/>
        <end position="385"/>
    </location>
    <ligand>
        <name>acetyl-CoA</name>
        <dbReference type="ChEBI" id="CHEBI:57288"/>
    </ligand>
</feature>
<dbReference type="GO" id="GO:0009252">
    <property type="term" value="P:peptidoglycan biosynthetic process"/>
    <property type="evidence" value="ECO:0007669"/>
    <property type="project" value="UniProtKB-UniRule"/>
</dbReference>
<dbReference type="InterPro" id="IPR018357">
    <property type="entry name" value="Hexapep_transf_CS"/>
</dbReference>
<evidence type="ECO:0000256" key="6">
    <source>
        <dbReference type="ARBA" id="ARBA00022695"/>
    </source>
</evidence>
<evidence type="ECO:0000256" key="5">
    <source>
        <dbReference type="ARBA" id="ARBA00022679"/>
    </source>
</evidence>
<evidence type="ECO:0000259" key="19">
    <source>
        <dbReference type="Pfam" id="PF12804"/>
    </source>
</evidence>
<dbReference type="CDD" id="cd03353">
    <property type="entry name" value="LbH_GlmU_C"/>
    <property type="match status" value="1"/>
</dbReference>
<evidence type="ECO:0000256" key="13">
    <source>
        <dbReference type="ARBA" id="ARBA00023315"/>
    </source>
</evidence>
<dbReference type="SUPFAM" id="SSF53448">
    <property type="entry name" value="Nucleotide-diphospho-sugar transferases"/>
    <property type="match status" value="1"/>
</dbReference>
<dbReference type="HAMAP" id="MF_01631">
    <property type="entry name" value="GlmU"/>
    <property type="match status" value="1"/>
</dbReference>
<feature type="binding site" evidence="18">
    <location>
        <position position="349"/>
    </location>
    <ligand>
        <name>UDP-N-acetyl-alpha-D-glucosamine</name>
        <dbReference type="ChEBI" id="CHEBI:57705"/>
    </ligand>
</feature>
<feature type="binding site" evidence="18">
    <location>
        <position position="375"/>
    </location>
    <ligand>
        <name>UDP-N-acetyl-alpha-D-glucosamine</name>
        <dbReference type="ChEBI" id="CHEBI:57705"/>
    </ligand>
</feature>
<dbReference type="Proteomes" id="UP000030901">
    <property type="component" value="Chromosome"/>
</dbReference>
<dbReference type="GO" id="GO:0003977">
    <property type="term" value="F:UDP-N-acetylglucosamine diphosphorylase activity"/>
    <property type="evidence" value="ECO:0007669"/>
    <property type="project" value="UniProtKB-UniRule"/>
</dbReference>
<dbReference type="UniPathway" id="UPA00113">
    <property type="reaction ID" value="UER00532"/>
</dbReference>
<feature type="region of interest" description="N-acetyltransferase" evidence="18">
    <location>
        <begin position="249"/>
        <end position="455"/>
    </location>
</feature>
<evidence type="ECO:0000313" key="22">
    <source>
        <dbReference type="Proteomes" id="UP000030901"/>
    </source>
</evidence>
<evidence type="ECO:0000256" key="7">
    <source>
        <dbReference type="ARBA" id="ARBA00022723"/>
    </source>
</evidence>
<dbReference type="InterPro" id="IPR025877">
    <property type="entry name" value="MobA-like_NTP_Trfase"/>
</dbReference>
<evidence type="ECO:0000256" key="9">
    <source>
        <dbReference type="ARBA" id="ARBA00022842"/>
    </source>
</evidence>
<dbReference type="NCBIfam" id="TIGR01173">
    <property type="entry name" value="glmU"/>
    <property type="match status" value="1"/>
</dbReference>
<dbReference type="Pfam" id="PF00132">
    <property type="entry name" value="Hexapep"/>
    <property type="match status" value="1"/>
</dbReference>
<comment type="catalytic activity">
    <reaction evidence="15 18">
        <text>alpha-D-glucosamine 1-phosphate + acetyl-CoA = N-acetyl-alpha-D-glucosamine 1-phosphate + CoA + H(+)</text>
        <dbReference type="Rhea" id="RHEA:13725"/>
        <dbReference type="ChEBI" id="CHEBI:15378"/>
        <dbReference type="ChEBI" id="CHEBI:57287"/>
        <dbReference type="ChEBI" id="CHEBI:57288"/>
        <dbReference type="ChEBI" id="CHEBI:57776"/>
        <dbReference type="ChEBI" id="CHEBI:58516"/>
        <dbReference type="EC" id="2.3.1.157"/>
    </reaction>
</comment>
<dbReference type="KEGG" id="fpp:FPB0191_00050"/>
<dbReference type="GO" id="GO:0009245">
    <property type="term" value="P:lipid A biosynthetic process"/>
    <property type="evidence" value="ECO:0007669"/>
    <property type="project" value="UniProtKB-UniRule"/>
</dbReference>
<feature type="binding site" evidence="18">
    <location>
        <position position="23"/>
    </location>
    <ligand>
        <name>UDP-N-acetyl-alpha-D-glucosamine</name>
        <dbReference type="ChEBI" id="CHEBI:57705"/>
    </ligand>
</feature>
<keyword evidence="10 18" id="KW-0133">Cell shape</keyword>
<comment type="subcellular location">
    <subcellularLocation>
        <location evidence="1 18">Cytoplasm</location>
    </subcellularLocation>
</comment>
<feature type="binding site" evidence="18">
    <location>
        <position position="421"/>
    </location>
    <ligand>
        <name>acetyl-CoA</name>
        <dbReference type="ChEBI" id="CHEBI:57288"/>
    </ligand>
</feature>
<evidence type="ECO:0000256" key="18">
    <source>
        <dbReference type="HAMAP-Rule" id="MF_01631"/>
    </source>
</evidence>
<evidence type="ECO:0000256" key="17">
    <source>
        <dbReference type="ARBA" id="ARBA00049628"/>
    </source>
</evidence>
<keyword evidence="7 18" id="KW-0479">Metal-binding</keyword>
<evidence type="ECO:0000259" key="20">
    <source>
        <dbReference type="Pfam" id="PF25087"/>
    </source>
</evidence>
<dbReference type="InterPro" id="IPR029044">
    <property type="entry name" value="Nucleotide-diphossugar_trans"/>
</dbReference>
<keyword evidence="9 18" id="KW-0460">Magnesium</keyword>
<feature type="binding site" evidence="18">
    <location>
        <position position="378"/>
    </location>
    <ligand>
        <name>acetyl-CoA</name>
        <dbReference type="ChEBI" id="CHEBI:57288"/>
    </ligand>
</feature>
<feature type="binding site" evidence="18">
    <location>
        <position position="103"/>
    </location>
    <ligand>
        <name>Mg(2+)</name>
        <dbReference type="ChEBI" id="CHEBI:18420"/>
    </ligand>
</feature>
<keyword evidence="5 18" id="KW-0808">Transferase</keyword>
<dbReference type="GO" id="GO:0016020">
    <property type="term" value="C:membrane"/>
    <property type="evidence" value="ECO:0007669"/>
    <property type="project" value="GOC"/>
</dbReference>
<feature type="binding site" evidence="18">
    <location>
        <position position="152"/>
    </location>
    <ligand>
        <name>UDP-N-acetyl-alpha-D-glucosamine</name>
        <dbReference type="ChEBI" id="CHEBI:57705"/>
    </ligand>
</feature>
<feature type="active site" description="Proton acceptor" evidence="18">
    <location>
        <position position="361"/>
    </location>
</feature>
<evidence type="ECO:0000256" key="2">
    <source>
        <dbReference type="ARBA" id="ARBA00007707"/>
    </source>
</evidence>
<evidence type="ECO:0000256" key="8">
    <source>
        <dbReference type="ARBA" id="ARBA00022737"/>
    </source>
</evidence>
<evidence type="ECO:0000256" key="11">
    <source>
        <dbReference type="ARBA" id="ARBA00022984"/>
    </source>
</evidence>
<keyword evidence="13 18" id="KW-0012">Acyltransferase</keyword>
<evidence type="ECO:0000256" key="15">
    <source>
        <dbReference type="ARBA" id="ARBA00048247"/>
    </source>
</evidence>
<feature type="binding site" evidence="18">
    <location>
        <position position="225"/>
    </location>
    <ligand>
        <name>Mg(2+)</name>
        <dbReference type="ChEBI" id="CHEBI:18420"/>
    </ligand>
</feature>
<feature type="region of interest" description="Pyrophosphorylase" evidence="18">
    <location>
        <begin position="1"/>
        <end position="227"/>
    </location>
</feature>
<dbReference type="InterPro" id="IPR050065">
    <property type="entry name" value="GlmU-like"/>
</dbReference>
<comment type="catalytic activity">
    <reaction evidence="16 18">
        <text>N-acetyl-alpha-D-glucosamine 1-phosphate + UTP + H(+) = UDP-N-acetyl-alpha-D-glucosamine + diphosphate</text>
        <dbReference type="Rhea" id="RHEA:13509"/>
        <dbReference type="ChEBI" id="CHEBI:15378"/>
        <dbReference type="ChEBI" id="CHEBI:33019"/>
        <dbReference type="ChEBI" id="CHEBI:46398"/>
        <dbReference type="ChEBI" id="CHEBI:57705"/>
        <dbReference type="ChEBI" id="CHEBI:57776"/>
        <dbReference type="EC" id="2.7.7.23"/>
    </reaction>
</comment>
<protein>
    <recommendedName>
        <fullName evidence="18">Bifunctional protein GlmU</fullName>
    </recommendedName>
    <domain>
        <recommendedName>
            <fullName evidence="18">UDP-N-acetylglucosamine pyrophosphorylase</fullName>
            <ecNumber evidence="18">2.7.7.23</ecNumber>
        </recommendedName>
        <alternativeName>
            <fullName evidence="18">N-acetylglucosamine-1-phosphate uridyltransferase</fullName>
        </alternativeName>
    </domain>
    <domain>
        <recommendedName>
            <fullName evidence="18">Glucosamine-1-phosphate N-acetyltransferase</fullName>
            <ecNumber evidence="18">2.3.1.157</ecNumber>
        </recommendedName>
    </domain>
</protein>
<feature type="binding site" evidence="18">
    <location>
        <position position="438"/>
    </location>
    <ligand>
        <name>acetyl-CoA</name>
        <dbReference type="ChEBI" id="CHEBI:57288"/>
    </ligand>
</feature>
<comment type="subunit">
    <text evidence="18">Homotrimer.</text>
</comment>
<dbReference type="EC" id="2.3.1.157" evidence="18"/>
<comment type="similarity">
    <text evidence="2 18">In the C-terminal section; belongs to the transferase hexapeptide repeat family.</text>
</comment>
<dbReference type="Pfam" id="PF25087">
    <property type="entry name" value="GMPPB_C"/>
    <property type="match status" value="1"/>
</dbReference>
<keyword evidence="4 18" id="KW-0963">Cytoplasm</keyword>
<feature type="binding site" evidence="18">
    <location>
        <begin position="79"/>
        <end position="80"/>
    </location>
    <ligand>
        <name>UDP-N-acetyl-alpha-D-glucosamine</name>
        <dbReference type="ChEBI" id="CHEBI:57705"/>
    </ligand>
</feature>
<dbReference type="CDD" id="cd02540">
    <property type="entry name" value="GT2_GlmU_N_bac"/>
    <property type="match status" value="1"/>
</dbReference>
<keyword evidence="6 18" id="KW-0548">Nucleotidyltransferase</keyword>
<feature type="binding site" evidence="18">
    <location>
        <position position="331"/>
    </location>
    <ligand>
        <name>UDP-N-acetyl-alpha-D-glucosamine</name>
        <dbReference type="ChEBI" id="CHEBI:57705"/>
    </ligand>
</feature>
<evidence type="ECO:0000256" key="14">
    <source>
        <dbReference type="ARBA" id="ARBA00023316"/>
    </source>
</evidence>
<evidence type="ECO:0000256" key="16">
    <source>
        <dbReference type="ARBA" id="ARBA00048493"/>
    </source>
</evidence>
<dbReference type="RefSeq" id="WP_039103169.1">
    <property type="nucleotide sequence ID" value="NZ_CAMKYH010000001.1"/>
</dbReference>
<dbReference type="HOGENOM" id="CLU_029499_15_2_6"/>
<name>A0A0A7RXH3_FRIPE</name>
<comment type="cofactor">
    <cofactor evidence="18">
        <name>Mg(2+)</name>
        <dbReference type="ChEBI" id="CHEBI:18420"/>
    </cofactor>
    <text evidence="18">Binds 1 Mg(2+) ion per subunit.</text>
</comment>
<dbReference type="Pfam" id="PF12804">
    <property type="entry name" value="NTP_transf_3"/>
    <property type="match status" value="1"/>
</dbReference>
<comment type="pathway">
    <text evidence="18">Nucleotide-sugar biosynthesis; UDP-N-acetyl-alpha-D-glucosamine biosynthesis; UDP-N-acetyl-alpha-D-glucosamine from N-acetyl-alpha-D-glucosamine 1-phosphate: step 1/1.</text>
</comment>
<dbReference type="GO" id="GO:0005737">
    <property type="term" value="C:cytoplasm"/>
    <property type="evidence" value="ECO:0007669"/>
    <property type="project" value="UniProtKB-SubCell"/>
</dbReference>
<dbReference type="InterPro" id="IPR001451">
    <property type="entry name" value="Hexapep"/>
</dbReference>
<feature type="binding site" evidence="18">
    <location>
        <position position="167"/>
    </location>
    <ligand>
        <name>UDP-N-acetyl-alpha-D-glucosamine</name>
        <dbReference type="ChEBI" id="CHEBI:57705"/>
    </ligand>
</feature>
<reference evidence="21 22" key="1">
    <citation type="journal article" date="2014" name="Appl. Environ. Microbiol.">
        <title>Gut symbionts from distinct hosts exhibit genotoxic activity via divergent colibactin biosynthetic pathways.</title>
        <authorList>
            <person name="Engel P."/>
            <person name="Vizcaino M.I."/>
            <person name="Crawford J.M."/>
        </authorList>
    </citation>
    <scope>NUCLEOTIDE SEQUENCE [LARGE SCALE GENOMIC DNA]</scope>
    <source>
        <strain evidence="21 22">PEB0191</strain>
    </source>
</reference>
<comment type="pathway">
    <text evidence="18">Bacterial outer membrane biogenesis; LPS lipid A biosynthesis.</text>
</comment>
<dbReference type="PANTHER" id="PTHR43584:SF3">
    <property type="entry name" value="BIFUNCTIONAL PROTEIN GLMU"/>
    <property type="match status" value="1"/>
</dbReference>